<dbReference type="Pfam" id="PF03732">
    <property type="entry name" value="Retrotrans_gag"/>
    <property type="match status" value="1"/>
</dbReference>
<dbReference type="STRING" id="1348612.A0A397ISQ9"/>
<protein>
    <recommendedName>
        <fullName evidence="1">Retrotransposon gag domain-containing protein</fullName>
    </recommendedName>
</protein>
<organism evidence="2 3">
    <name type="scientific">Diversispora epigaea</name>
    <dbReference type="NCBI Taxonomy" id="1348612"/>
    <lineage>
        <taxon>Eukaryota</taxon>
        <taxon>Fungi</taxon>
        <taxon>Fungi incertae sedis</taxon>
        <taxon>Mucoromycota</taxon>
        <taxon>Glomeromycotina</taxon>
        <taxon>Glomeromycetes</taxon>
        <taxon>Diversisporales</taxon>
        <taxon>Diversisporaceae</taxon>
        <taxon>Diversispora</taxon>
    </lineage>
</organism>
<evidence type="ECO:0000313" key="2">
    <source>
        <dbReference type="EMBL" id="RHZ79025.1"/>
    </source>
</evidence>
<proteinExistence type="predicted"/>
<reference evidence="2 3" key="1">
    <citation type="submission" date="2018-08" db="EMBL/GenBank/DDBJ databases">
        <title>Genome and evolution of the arbuscular mycorrhizal fungus Diversispora epigaea (formerly Glomus versiforme) and its bacterial endosymbionts.</title>
        <authorList>
            <person name="Sun X."/>
            <person name="Fei Z."/>
            <person name="Harrison M."/>
        </authorList>
    </citation>
    <scope>NUCLEOTIDE SEQUENCE [LARGE SCALE GENOMIC DNA]</scope>
    <source>
        <strain evidence="2 3">IT104</strain>
    </source>
</reference>
<dbReference type="PANTHER" id="PTHR33223:SF6">
    <property type="entry name" value="CCHC-TYPE DOMAIN-CONTAINING PROTEIN"/>
    <property type="match status" value="1"/>
</dbReference>
<dbReference type="AlphaFoldDB" id="A0A397ISQ9"/>
<dbReference type="PANTHER" id="PTHR33223">
    <property type="entry name" value="CCHC-TYPE DOMAIN-CONTAINING PROTEIN"/>
    <property type="match status" value="1"/>
</dbReference>
<keyword evidence="3" id="KW-1185">Reference proteome</keyword>
<gene>
    <name evidence="2" type="ORF">Glove_152g60</name>
</gene>
<dbReference type="EMBL" id="PQFF01000143">
    <property type="protein sequence ID" value="RHZ79025.1"/>
    <property type="molecule type" value="Genomic_DNA"/>
</dbReference>
<accession>A0A397ISQ9</accession>
<evidence type="ECO:0000259" key="1">
    <source>
        <dbReference type="Pfam" id="PF03732"/>
    </source>
</evidence>
<name>A0A397ISQ9_9GLOM</name>
<dbReference type="InterPro" id="IPR005162">
    <property type="entry name" value="Retrotrans_gag_dom"/>
</dbReference>
<comment type="caution">
    <text evidence="2">The sequence shown here is derived from an EMBL/GenBank/DDBJ whole genome shotgun (WGS) entry which is preliminary data.</text>
</comment>
<sequence length="341" mass="39903">MANPQVTQQLVAALNRLGDRMEIRNIIPMPQFHGGVQDPVEWLEEFERCAQINNYDNAYKINTVQGYLLNEAQTWFTSFEATRGQFQSWQTRNNRPFVQHFLHKFRTPNRVLQWRSELNNRMQGPTESIDQYAQAIKKLIRRIDYDNNWSESDRIYNFTKGLRKEIAFQIRPQLAFQHNITLEQTIEAVRQLEENNLTHPEIFAGMYGTGYNSVPTHNQFPQQTPMQNSVENAVNNALAPILQALGNLNLNQGSSNIGTVTPLVRYNNVKGRRRNEKTDYVYKLTGAFYKQNRNQTVTVTPLVRYNNVKGRRRNEKTDYVYKLTGAFYKQNRNQTVVCLWT</sequence>
<dbReference type="Proteomes" id="UP000266861">
    <property type="component" value="Unassembled WGS sequence"/>
</dbReference>
<dbReference type="OrthoDB" id="2444994at2759"/>
<feature type="domain" description="Retrotransposon gag" evidence="1">
    <location>
        <begin position="68"/>
        <end position="163"/>
    </location>
</feature>
<evidence type="ECO:0000313" key="3">
    <source>
        <dbReference type="Proteomes" id="UP000266861"/>
    </source>
</evidence>